<organism evidence="1 2">
    <name type="scientific">Candidatus Wildermuthbacteria bacterium RIFCSPHIGHO2_02_FULL_48_16</name>
    <dbReference type="NCBI Taxonomy" id="1802453"/>
    <lineage>
        <taxon>Bacteria</taxon>
        <taxon>Candidatus Wildermuthiibacteriota</taxon>
    </lineage>
</organism>
<sequence>MLKSLRKWFRDAFDESEKNAKAWEEAEAKAAARLGAMQKRARQAGSEYLPMPKRRFYPAGPRGSCSG</sequence>
<evidence type="ECO:0000313" key="1">
    <source>
        <dbReference type="EMBL" id="OHA68632.1"/>
    </source>
</evidence>
<proteinExistence type="predicted"/>
<evidence type="ECO:0000313" key="2">
    <source>
        <dbReference type="Proteomes" id="UP000178529"/>
    </source>
</evidence>
<accession>A0A1G2R8N5</accession>
<dbReference type="AlphaFoldDB" id="A0A1G2R8N5"/>
<comment type="caution">
    <text evidence="1">The sequence shown here is derived from an EMBL/GenBank/DDBJ whole genome shotgun (WGS) entry which is preliminary data.</text>
</comment>
<name>A0A1G2R8N5_9BACT</name>
<dbReference type="Proteomes" id="UP000178529">
    <property type="component" value="Unassembled WGS sequence"/>
</dbReference>
<dbReference type="EMBL" id="MHTY01000020">
    <property type="protein sequence ID" value="OHA68632.1"/>
    <property type="molecule type" value="Genomic_DNA"/>
</dbReference>
<gene>
    <name evidence="1" type="ORF">A3J68_02245</name>
</gene>
<reference evidence="1 2" key="1">
    <citation type="journal article" date="2016" name="Nat. Commun.">
        <title>Thousands of microbial genomes shed light on interconnected biogeochemical processes in an aquifer system.</title>
        <authorList>
            <person name="Anantharaman K."/>
            <person name="Brown C.T."/>
            <person name="Hug L.A."/>
            <person name="Sharon I."/>
            <person name="Castelle C.J."/>
            <person name="Probst A.J."/>
            <person name="Thomas B.C."/>
            <person name="Singh A."/>
            <person name="Wilkins M.J."/>
            <person name="Karaoz U."/>
            <person name="Brodie E.L."/>
            <person name="Williams K.H."/>
            <person name="Hubbard S.S."/>
            <person name="Banfield J.F."/>
        </authorList>
    </citation>
    <scope>NUCLEOTIDE SEQUENCE [LARGE SCALE GENOMIC DNA]</scope>
</reference>
<protein>
    <submittedName>
        <fullName evidence="1">Uncharacterized protein</fullName>
    </submittedName>
</protein>